<organism evidence="10 11">
    <name type="scientific">Dyadobacter linearis</name>
    <dbReference type="NCBI Taxonomy" id="2823330"/>
    <lineage>
        <taxon>Bacteria</taxon>
        <taxon>Pseudomonadati</taxon>
        <taxon>Bacteroidota</taxon>
        <taxon>Cytophagia</taxon>
        <taxon>Cytophagales</taxon>
        <taxon>Spirosomataceae</taxon>
        <taxon>Dyadobacter</taxon>
    </lineage>
</organism>
<feature type="chain" id="PRO_5047277022" evidence="8">
    <location>
        <begin position="20"/>
        <end position="1035"/>
    </location>
</feature>
<evidence type="ECO:0000313" key="10">
    <source>
        <dbReference type="EMBL" id="CAG5074567.1"/>
    </source>
</evidence>
<dbReference type="SUPFAM" id="SSF56935">
    <property type="entry name" value="Porins"/>
    <property type="match status" value="1"/>
</dbReference>
<evidence type="ECO:0000256" key="4">
    <source>
        <dbReference type="ARBA" id="ARBA00022692"/>
    </source>
</evidence>
<evidence type="ECO:0000259" key="9">
    <source>
        <dbReference type="Pfam" id="PF07715"/>
    </source>
</evidence>
<dbReference type="Pfam" id="PF07715">
    <property type="entry name" value="Plug"/>
    <property type="match status" value="1"/>
</dbReference>
<evidence type="ECO:0000313" key="11">
    <source>
        <dbReference type="Proteomes" id="UP000679725"/>
    </source>
</evidence>
<evidence type="ECO:0000256" key="1">
    <source>
        <dbReference type="ARBA" id="ARBA00004571"/>
    </source>
</evidence>
<dbReference type="Gene3D" id="2.60.40.1120">
    <property type="entry name" value="Carboxypeptidase-like, regulatory domain"/>
    <property type="match status" value="1"/>
</dbReference>
<dbReference type="InterPro" id="IPR036942">
    <property type="entry name" value="Beta-barrel_TonB_sf"/>
</dbReference>
<keyword evidence="6 7" id="KW-0998">Cell outer membrane</keyword>
<keyword evidence="8" id="KW-0732">Signal</keyword>
<dbReference type="InterPro" id="IPR012910">
    <property type="entry name" value="Plug_dom"/>
</dbReference>
<dbReference type="Gene3D" id="2.170.130.10">
    <property type="entry name" value="TonB-dependent receptor, plug domain"/>
    <property type="match status" value="1"/>
</dbReference>
<dbReference type="NCBIfam" id="TIGR04057">
    <property type="entry name" value="SusC_RagA_signa"/>
    <property type="match status" value="1"/>
</dbReference>
<dbReference type="InterPro" id="IPR023997">
    <property type="entry name" value="TonB-dep_OMP_SusC/RagA_CS"/>
</dbReference>
<keyword evidence="10" id="KW-0675">Receptor</keyword>
<evidence type="ECO:0000256" key="3">
    <source>
        <dbReference type="ARBA" id="ARBA00022452"/>
    </source>
</evidence>
<dbReference type="Gene3D" id="2.40.170.20">
    <property type="entry name" value="TonB-dependent receptor, beta-barrel domain"/>
    <property type="match status" value="1"/>
</dbReference>
<evidence type="ECO:0000256" key="6">
    <source>
        <dbReference type="ARBA" id="ARBA00023237"/>
    </source>
</evidence>
<dbReference type="NCBIfam" id="TIGR04056">
    <property type="entry name" value="OMP_RagA_SusC"/>
    <property type="match status" value="1"/>
</dbReference>
<feature type="signal peptide" evidence="8">
    <location>
        <begin position="1"/>
        <end position="19"/>
    </location>
</feature>
<comment type="subcellular location">
    <subcellularLocation>
        <location evidence="1 7">Cell outer membrane</location>
        <topology evidence="1 7">Multi-pass membrane protein</topology>
    </subcellularLocation>
</comment>
<dbReference type="Proteomes" id="UP000679725">
    <property type="component" value="Unassembled WGS sequence"/>
</dbReference>
<dbReference type="InterPro" id="IPR039426">
    <property type="entry name" value="TonB-dep_rcpt-like"/>
</dbReference>
<accession>A0ABM8UY65</accession>
<keyword evidence="3 7" id="KW-1134">Transmembrane beta strand</keyword>
<dbReference type="RefSeq" id="WP_215236478.1">
    <property type="nucleotide sequence ID" value="NZ_CAJRAU010000011.1"/>
</dbReference>
<dbReference type="InterPro" id="IPR023996">
    <property type="entry name" value="TonB-dep_OMP_SusC/RagA"/>
</dbReference>
<dbReference type="SUPFAM" id="SSF49464">
    <property type="entry name" value="Carboxypeptidase regulatory domain-like"/>
    <property type="match status" value="1"/>
</dbReference>
<keyword evidence="5 7" id="KW-0472">Membrane</keyword>
<comment type="similarity">
    <text evidence="7">Belongs to the TonB-dependent receptor family.</text>
</comment>
<dbReference type="InterPro" id="IPR037066">
    <property type="entry name" value="Plug_dom_sf"/>
</dbReference>
<sequence>MRKLVFGLLLLLSFSEVYAQTKISGKVTGGAGNPPLPGVTVVVKGSKTGTTTDTEGAFSIAVPGPGTVLSISYIGYVKQEIEVGNKTYFDITLLEDATSLSEVVVTALGIQREKKSLGYAIQEIQGSALSDAKETNLANAFTGKVAGLQVVRSSNGAGGSSKIVLRGNTSLTGSNQPLIVVDGIPIDNFTGTTENGYWGAGLDLGNGLGDISAEDIESMSVLKGPSAAALYGSRAGNGVILITTKSGRKQPGLGITFSTTLGTENIFIKPELQNTFGQGTDNIYNAMNTTSWGPKVEGQSVTKWDSTQAPLAIHDNVNAFLRSGSSQNYSLGLQQQYGSTAVFASLNYLEDRSIIPGNKLTRLNFTSKATTHFGKESRWTSDIKMAYNNTSGYNRPINGRDNSSVFVLYMLPRSLDITDFSAATNEFGKMLWYPGAPGSQSNPYWLSKYNLNNDTRNRFIMNGSLKYAFTDWLDAEVKAGGDLYTTNTERKTYAGGPLSNSYSLGKQTFSETNYSALIKATKDEVFGQLGGTFTLGGNLMQQKYSSLTVNTGALEVPNLFTPTNSAAAPQVWPGYSRKKINSVYGSLGINYAGWIYFDVTARNDWSSALIEENRSYFYPSYSLSYVVTDMLDKMGTTLPLWINYAKLRGSYATVGNDLAPYQLYNGYNISKDPLSNTIAVRQSLLKSSGVRSELIKNLELGTELKLLNNRLRLDFTWYKSNATRQLIDIPMDPMSGYSNMKVNAGNIQNKGIEIMADLGILTKPTSLNWSLTANFSKNENKIIDIAKDLGVNEYQLGAFDDLFIRATTDGLYGDIYGTQFLRVKDQASPHFGKMVLTAEGLPQRDATIVKLGNQQAKGLLGISNNFSYQGIGLSFLIDARLGGEIFSASNVGLQSAGAAAVTAPGGERPEFVVDGVVMGEGDQATVNTEPVTQQQYWSTVSTLNNLGVGEAYVYDATNIRLRNVMLSYSLPKKLLGNTFQKAKISASANNVWMIKSHLKGIDPESVFATGTNAVGFENGGFPTMRSFLFSLTLGF</sequence>
<proteinExistence type="inferred from homology"/>
<protein>
    <submittedName>
        <fullName evidence="10">TonB-dependent receptor P3</fullName>
    </submittedName>
</protein>
<dbReference type="PROSITE" id="PS52016">
    <property type="entry name" value="TONB_DEPENDENT_REC_3"/>
    <property type="match status" value="1"/>
</dbReference>
<evidence type="ECO:0000256" key="8">
    <source>
        <dbReference type="SAM" id="SignalP"/>
    </source>
</evidence>
<evidence type="ECO:0000256" key="5">
    <source>
        <dbReference type="ARBA" id="ARBA00023136"/>
    </source>
</evidence>
<reference evidence="10 11" key="1">
    <citation type="submission" date="2021-04" db="EMBL/GenBank/DDBJ databases">
        <authorList>
            <person name="Rodrigo-Torres L."/>
            <person name="Arahal R. D."/>
            <person name="Lucena T."/>
        </authorList>
    </citation>
    <scope>NUCLEOTIDE SEQUENCE [LARGE SCALE GENOMIC DNA]</scope>
    <source>
        <strain evidence="10 11">CECT 9623</strain>
    </source>
</reference>
<dbReference type="Pfam" id="PF13715">
    <property type="entry name" value="CarbopepD_reg_2"/>
    <property type="match status" value="1"/>
</dbReference>
<dbReference type="EMBL" id="CAJRAU010000011">
    <property type="protein sequence ID" value="CAG5074567.1"/>
    <property type="molecule type" value="Genomic_DNA"/>
</dbReference>
<evidence type="ECO:0000256" key="2">
    <source>
        <dbReference type="ARBA" id="ARBA00022448"/>
    </source>
</evidence>
<keyword evidence="4 7" id="KW-0812">Transmembrane</keyword>
<gene>
    <name evidence="10" type="ORF">DYBT9623_05254</name>
</gene>
<dbReference type="InterPro" id="IPR008969">
    <property type="entry name" value="CarboxyPept-like_regulatory"/>
</dbReference>
<keyword evidence="2 7" id="KW-0813">Transport</keyword>
<comment type="caution">
    <text evidence="10">The sequence shown here is derived from an EMBL/GenBank/DDBJ whole genome shotgun (WGS) entry which is preliminary data.</text>
</comment>
<name>A0ABM8UY65_9BACT</name>
<evidence type="ECO:0000256" key="7">
    <source>
        <dbReference type="PROSITE-ProRule" id="PRU01360"/>
    </source>
</evidence>
<keyword evidence="11" id="KW-1185">Reference proteome</keyword>
<feature type="domain" description="TonB-dependent receptor plug" evidence="9">
    <location>
        <begin position="114"/>
        <end position="239"/>
    </location>
</feature>